<name>A0ABY2X2N8_9RHOB</name>
<keyword evidence="2" id="KW-1185">Reference proteome</keyword>
<evidence type="ECO:0008006" key="3">
    <source>
        <dbReference type="Google" id="ProtNLM"/>
    </source>
</evidence>
<evidence type="ECO:0000313" key="1">
    <source>
        <dbReference type="EMBL" id="TMV09118.1"/>
    </source>
</evidence>
<organism evidence="1 2">
    <name type="scientific">Ruegeria sediminis</name>
    <dbReference type="NCBI Taxonomy" id="2583820"/>
    <lineage>
        <taxon>Bacteria</taxon>
        <taxon>Pseudomonadati</taxon>
        <taxon>Pseudomonadota</taxon>
        <taxon>Alphaproteobacteria</taxon>
        <taxon>Rhodobacterales</taxon>
        <taxon>Roseobacteraceae</taxon>
        <taxon>Ruegeria</taxon>
    </lineage>
</organism>
<gene>
    <name evidence="1" type="ORF">FGK63_08390</name>
</gene>
<accession>A0ABY2X2N8</accession>
<evidence type="ECO:0000313" key="2">
    <source>
        <dbReference type="Proteomes" id="UP001193035"/>
    </source>
</evidence>
<proteinExistence type="predicted"/>
<protein>
    <recommendedName>
        <fullName evidence="3">DUF2867 domain-containing protein</fullName>
    </recommendedName>
</protein>
<sequence>MQDDANSVIQIQNKLTSSAWAENPRGPLAKYFGVLLSILDELDASAFEEEVSRLRKSKLHPMHIKTLDILSQRILEEPATHVADGIPVFVASEIADRSVVVRNIEGWSKTKGLSLNNVTRIDVIARRPELDYLGKYNLFFSGIILTWPINSASGAKLWWWRLDAEFTFYHEVGHHVAGHIEGGQVAEQEQEADEYARSMMRNSRPVLTFIGRMLLWPLRPILKRFAASVGRIRVEAT</sequence>
<reference evidence="1 2" key="1">
    <citation type="submission" date="2019-05" db="EMBL/GenBank/DDBJ databases">
        <title>Ruegeria sp. nov., isolated from tidal flat.</title>
        <authorList>
            <person name="Kim W."/>
        </authorList>
    </citation>
    <scope>NUCLEOTIDE SEQUENCE [LARGE SCALE GENOMIC DNA]</scope>
    <source>
        <strain evidence="1 2">CAU 1488</strain>
    </source>
</reference>
<comment type="caution">
    <text evidence="1">The sequence shown here is derived from an EMBL/GenBank/DDBJ whole genome shotgun (WGS) entry which is preliminary data.</text>
</comment>
<dbReference type="Proteomes" id="UP001193035">
    <property type="component" value="Unassembled WGS sequence"/>
</dbReference>
<dbReference type="EMBL" id="VCPD01000002">
    <property type="protein sequence ID" value="TMV09118.1"/>
    <property type="molecule type" value="Genomic_DNA"/>
</dbReference>